<dbReference type="Pfam" id="PF21179">
    <property type="entry name" value="BldD-like_C"/>
    <property type="match status" value="1"/>
</dbReference>
<dbReference type="EMBL" id="CP116942">
    <property type="protein sequence ID" value="WCO67400.1"/>
    <property type="molecule type" value="Genomic_DNA"/>
</dbReference>
<dbReference type="RefSeq" id="WP_272736922.1">
    <property type="nucleotide sequence ID" value="NZ_CP116942.1"/>
</dbReference>
<evidence type="ECO:0000313" key="4">
    <source>
        <dbReference type="Proteomes" id="UP001216390"/>
    </source>
</evidence>
<dbReference type="Gene3D" id="1.10.260.40">
    <property type="entry name" value="lambda repressor-like DNA-binding domains"/>
    <property type="match status" value="1"/>
</dbReference>
<dbReference type="InterPro" id="IPR010982">
    <property type="entry name" value="Lambda_DNA-bd_dom_sf"/>
</dbReference>
<dbReference type="InterPro" id="IPR037664">
    <property type="entry name" value="BldD_C"/>
</dbReference>
<feature type="domain" description="HTH cro/C1-type" evidence="2">
    <location>
        <begin position="33"/>
        <end position="89"/>
    </location>
</feature>
<dbReference type="Gene3D" id="1.10.10.1930">
    <property type="match status" value="1"/>
</dbReference>
<feature type="region of interest" description="Disordered" evidence="1">
    <location>
        <begin position="1"/>
        <end position="23"/>
    </location>
</feature>
<evidence type="ECO:0000313" key="3">
    <source>
        <dbReference type="EMBL" id="WCO67400.1"/>
    </source>
</evidence>
<dbReference type="InterPro" id="IPR038099">
    <property type="entry name" value="BldD-like_C_sf"/>
</dbReference>
<dbReference type="PROSITE" id="PS50943">
    <property type="entry name" value="HTH_CROC1"/>
    <property type="match status" value="1"/>
</dbReference>
<dbReference type="KEGG" id="ima:PO878_01540"/>
<feature type="compositionally biased region" description="Low complexity" evidence="1">
    <location>
        <begin position="1"/>
        <end position="13"/>
    </location>
</feature>
<keyword evidence="4" id="KW-1185">Reference proteome</keyword>
<dbReference type="Proteomes" id="UP001216390">
    <property type="component" value="Chromosome"/>
</dbReference>
<accession>A0AAE9Y5V1</accession>
<dbReference type="InterPro" id="IPR001387">
    <property type="entry name" value="Cro/C1-type_HTH"/>
</dbReference>
<dbReference type="Pfam" id="PF01381">
    <property type="entry name" value="HTH_3"/>
    <property type="match status" value="1"/>
</dbReference>
<dbReference type="GO" id="GO:0003677">
    <property type="term" value="F:DNA binding"/>
    <property type="evidence" value="ECO:0007669"/>
    <property type="project" value="InterPro"/>
</dbReference>
<proteinExistence type="predicted"/>
<sequence length="196" mass="20962">MAASPSPDAAPADGSDHDGATEDAFALRVGQRLRAIRQAQALSLSDVEERSGGRWSASAVGAYERGFRNLSLPRLKALADFYRVPVSVLMGETGPAGEPRDRRKLVLDLDALRGVDAAEPVQRFVQSIIEARGDFNGRVLSLRHDDLKALCVLCGGDIPTGVAQLRAWGVLVDGPEVAEPPPDFRARPGRATDRPA</sequence>
<dbReference type="CDD" id="cd00093">
    <property type="entry name" value="HTH_XRE"/>
    <property type="match status" value="1"/>
</dbReference>
<evidence type="ECO:0000256" key="1">
    <source>
        <dbReference type="SAM" id="MobiDB-lite"/>
    </source>
</evidence>
<evidence type="ECO:0000259" key="2">
    <source>
        <dbReference type="PROSITE" id="PS50943"/>
    </source>
</evidence>
<dbReference type="CDD" id="cd16837">
    <property type="entry name" value="BldD_C_like"/>
    <property type="match status" value="1"/>
</dbReference>
<gene>
    <name evidence="3" type="ORF">PO878_01540</name>
</gene>
<organism evidence="3 4">
    <name type="scientific">Iamia majanohamensis</name>
    <dbReference type="NCBI Taxonomy" id="467976"/>
    <lineage>
        <taxon>Bacteria</taxon>
        <taxon>Bacillati</taxon>
        <taxon>Actinomycetota</taxon>
        <taxon>Acidimicrobiia</taxon>
        <taxon>Acidimicrobiales</taxon>
        <taxon>Iamiaceae</taxon>
        <taxon>Iamia</taxon>
    </lineage>
</organism>
<protein>
    <submittedName>
        <fullName evidence="3">Transcriptional regulator</fullName>
    </submittedName>
</protein>
<name>A0AAE9Y5V1_9ACTN</name>
<dbReference type="SMART" id="SM00530">
    <property type="entry name" value="HTH_XRE"/>
    <property type="match status" value="1"/>
</dbReference>
<dbReference type="GO" id="GO:0045892">
    <property type="term" value="P:negative regulation of DNA-templated transcription"/>
    <property type="evidence" value="ECO:0007669"/>
    <property type="project" value="InterPro"/>
</dbReference>
<reference evidence="3" key="1">
    <citation type="submission" date="2023-01" db="EMBL/GenBank/DDBJ databases">
        <title>The diversity of Class Acidimicrobiia in South China Sea sediment environments and the proposal of Iamia marina sp. nov., a novel species of the genus Iamia.</title>
        <authorList>
            <person name="He Y."/>
            <person name="Tian X."/>
        </authorList>
    </citation>
    <scope>NUCLEOTIDE SEQUENCE</scope>
    <source>
        <strain evidence="3">DSM 19957</strain>
    </source>
</reference>
<dbReference type="AlphaFoldDB" id="A0AAE9Y5V1"/>
<dbReference type="SUPFAM" id="SSF47413">
    <property type="entry name" value="lambda repressor-like DNA-binding domains"/>
    <property type="match status" value="1"/>
</dbReference>